<evidence type="ECO:0000313" key="2">
    <source>
        <dbReference type="EMBL" id="EQD75936.1"/>
    </source>
</evidence>
<reference evidence="2" key="1">
    <citation type="submission" date="2013-08" db="EMBL/GenBank/DDBJ databases">
        <authorList>
            <person name="Mendez C."/>
            <person name="Richter M."/>
            <person name="Ferrer M."/>
            <person name="Sanchez J."/>
        </authorList>
    </citation>
    <scope>NUCLEOTIDE SEQUENCE</scope>
</reference>
<dbReference type="EMBL" id="AUZX01002630">
    <property type="protein sequence ID" value="EQD75936.1"/>
    <property type="molecule type" value="Genomic_DNA"/>
</dbReference>
<comment type="caution">
    <text evidence="2">The sequence shown here is derived from an EMBL/GenBank/DDBJ whole genome shotgun (WGS) entry which is preliminary data.</text>
</comment>
<dbReference type="SUPFAM" id="SSF53223">
    <property type="entry name" value="Aminoacid dehydrogenase-like, N-terminal domain"/>
    <property type="match status" value="1"/>
</dbReference>
<dbReference type="Pfam" id="PF09176">
    <property type="entry name" value="Mpt_N"/>
    <property type="match status" value="1"/>
</dbReference>
<dbReference type="CDD" id="cd01078">
    <property type="entry name" value="NAD_bind_H4MPT_DH"/>
    <property type="match status" value="1"/>
</dbReference>
<organism evidence="2">
    <name type="scientific">mine drainage metagenome</name>
    <dbReference type="NCBI Taxonomy" id="410659"/>
    <lineage>
        <taxon>unclassified sequences</taxon>
        <taxon>metagenomes</taxon>
        <taxon>ecological metagenomes</taxon>
    </lineage>
</organism>
<dbReference type="Gene3D" id="3.40.50.10280">
    <property type="entry name" value="Methylene-tetrahydromethanopterin dehydrogenase, N-terminal domain"/>
    <property type="match status" value="1"/>
</dbReference>
<protein>
    <submittedName>
        <fullName evidence="2">Methylenetetrahydrofolate dehydrogenase (NADP(+))</fullName>
    </submittedName>
</protein>
<dbReference type="InterPro" id="IPR035015">
    <property type="entry name" value="NAD-bd_H4MPT_DH"/>
</dbReference>
<dbReference type="AlphaFoldDB" id="T1BSN4"/>
<dbReference type="InterPro" id="IPR037089">
    <property type="entry name" value="Methyl-teptahyd_DH_N_sf"/>
</dbReference>
<dbReference type="InterPro" id="IPR046346">
    <property type="entry name" value="Aminoacid_DH-like_N_sf"/>
</dbReference>
<sequence length="290" mass="30550">MMKKLLYQLDTDLLPSVFDNVVAHDGGADQVIPYGGITPDNMGPLVEGAIFTRAPKDKKNTAIFVGGSNLVEGESLFSAIQNKFFGKFRVSLMLDSNGANTTAAACVAWLTQGRPIEGKQAIVLGGTGPVGQRVAVMLGRAGAEVTLTGRQLERTRQVCAQLNQRYGLTVAAAAAPDLESRGQSIQGKEIVVSTGASGVTMLEETQWAQATGLELIADANASPPVGIGGIDMTDRATLRHGVLCFGPLGFGALKLALHRECIGRLFDSNNLVLDAEAIFERARILLAASL</sequence>
<name>T1BSN4_9ZZZZ</name>
<dbReference type="InterPro" id="IPR015259">
    <property type="entry name" value="Methyl-teptahyd_DH_N"/>
</dbReference>
<reference evidence="2" key="2">
    <citation type="journal article" date="2014" name="ISME J.">
        <title>Microbial stratification in low pH oxic and suboxic macroscopic growths along an acid mine drainage.</title>
        <authorList>
            <person name="Mendez-Garcia C."/>
            <person name="Mesa V."/>
            <person name="Sprenger R.R."/>
            <person name="Richter M."/>
            <person name="Diez M.S."/>
            <person name="Solano J."/>
            <person name="Bargiela R."/>
            <person name="Golyshina O.V."/>
            <person name="Manteca A."/>
            <person name="Ramos J.L."/>
            <person name="Gallego J.R."/>
            <person name="Llorente I."/>
            <person name="Martins Dos Santos V.A."/>
            <person name="Jensen O.N."/>
            <person name="Pelaez A.I."/>
            <person name="Sanchez J."/>
            <person name="Ferrer M."/>
        </authorList>
    </citation>
    <scope>NUCLEOTIDE SEQUENCE</scope>
</reference>
<accession>T1BSN4</accession>
<gene>
    <name evidence="2" type="ORF">B1A_03578</name>
</gene>
<dbReference type="InterPro" id="IPR036291">
    <property type="entry name" value="NAD(P)-bd_dom_sf"/>
</dbReference>
<evidence type="ECO:0000259" key="1">
    <source>
        <dbReference type="Pfam" id="PF09176"/>
    </source>
</evidence>
<dbReference type="Gene3D" id="3.40.50.720">
    <property type="entry name" value="NAD(P)-binding Rossmann-like Domain"/>
    <property type="match status" value="1"/>
</dbReference>
<proteinExistence type="predicted"/>
<dbReference type="SUPFAM" id="SSF51735">
    <property type="entry name" value="NAD(P)-binding Rossmann-fold domains"/>
    <property type="match status" value="1"/>
</dbReference>
<feature type="domain" description="Methylene-tetrahydromethanopterin dehydrogenase N-terminal" evidence="1">
    <location>
        <begin position="17"/>
        <end position="97"/>
    </location>
</feature>